<feature type="transmembrane region" description="Helical" evidence="14">
    <location>
        <begin position="318"/>
        <end position="344"/>
    </location>
</feature>
<evidence type="ECO:0000256" key="7">
    <source>
        <dbReference type="ARBA" id="ARBA00022679"/>
    </source>
</evidence>
<dbReference type="PANTHER" id="PTHR12989">
    <property type="entry name" value="ALPHA-1,2-GLUCOSYLTRANSFERASE ALG10"/>
    <property type="match status" value="1"/>
</dbReference>
<protein>
    <recommendedName>
        <fullName evidence="5 14">Dol-P-Glc:Glc(2)Man(9)GlcNAc(2)-PP-Dol alpha-1,2-glucosyltransferase</fullName>
        <ecNumber evidence="4 14">2.4.1.256</ecNumber>
    </recommendedName>
</protein>
<comment type="pathway">
    <text evidence="2">Protein modification; protein glycosylation.</text>
</comment>
<evidence type="ECO:0000256" key="13">
    <source>
        <dbReference type="ARBA" id="ARBA00048064"/>
    </source>
</evidence>
<evidence type="ECO:0000256" key="4">
    <source>
        <dbReference type="ARBA" id="ARBA00011967"/>
    </source>
</evidence>
<evidence type="ECO:0000256" key="14">
    <source>
        <dbReference type="PIRNR" id="PIRNR028810"/>
    </source>
</evidence>
<evidence type="ECO:0000256" key="9">
    <source>
        <dbReference type="ARBA" id="ARBA00022824"/>
    </source>
</evidence>
<proteinExistence type="inferred from homology"/>
<feature type="transmembrane region" description="Helical" evidence="14">
    <location>
        <begin position="469"/>
        <end position="490"/>
    </location>
</feature>
<evidence type="ECO:0000256" key="10">
    <source>
        <dbReference type="ARBA" id="ARBA00022989"/>
    </source>
</evidence>
<feature type="transmembrane region" description="Helical" evidence="14">
    <location>
        <begin position="250"/>
        <end position="267"/>
    </location>
</feature>
<dbReference type="EC" id="2.4.1.256" evidence="4 14"/>
<dbReference type="InterPro" id="IPR016900">
    <property type="entry name" value="Alg10"/>
</dbReference>
<dbReference type="OMA" id="VWDSKIT"/>
<evidence type="ECO:0000313" key="16">
    <source>
        <dbReference type="EMBL" id="ONH65709.1"/>
    </source>
</evidence>
<dbReference type="PIRSF" id="PIRSF028810">
    <property type="entry name" value="Alpha1_2_glucosyltferase_Alg10"/>
    <property type="match status" value="1"/>
</dbReference>
<dbReference type="EMBL" id="MPUK01000010">
    <property type="protein sequence ID" value="ONH65709.1"/>
    <property type="molecule type" value="Genomic_DNA"/>
</dbReference>
<keyword evidence="8 14" id="KW-0812">Transmembrane</keyword>
<dbReference type="Pfam" id="PF04922">
    <property type="entry name" value="DIE2_ALG10"/>
    <property type="match status" value="1"/>
</dbReference>
<sequence length="505" mass="58787">MSEEPEKKAPTQAFAQGRDLEGEITSSLIINWFLLLPALVVLFVFLAWAETRYYVPGVFIDERFHVPMVQQYLAGDFFAWDSKITTPPGTYIIGYLWSKTIQLLHLPVDPAGLSSLRVLNAIGGTVALPLALHPLFTLNPIGWWPATIVLCPILSTYYTLFYTEVWSTVFIVASFSTAVGLPFGETKSVKVSALLGFISIWFRQTNIVWQVLIMALVIERRAMIQKNFTDYFLNNCLKFIIQAVEDFNEVVLPYLFNFVAFTCFLVYNRGITLGDKENHVAGLHFAQVFYCLTFLTILSWPAWISLDYIMFYLRRYKYLPFGVIFELLIVIFFIRFFTVVHPFLLADNRHYTFYIWRKIIGLTWYTKYLMAPVYHFSIFTILSMLNENAFYFSSTRELPFKRTAELPLKPTGISNLAYIFCVLATIVPSPLFEPRYYILPYIFYRVLVSVQYETFFPGEPIQGITMRRLGCELAWFLMINVVTLGIYVFYTFEWADEPMLQRIIW</sequence>
<dbReference type="GO" id="GO:0006488">
    <property type="term" value="P:dolichol-linked oligosaccharide biosynthetic process"/>
    <property type="evidence" value="ECO:0007669"/>
    <property type="project" value="UniProtKB-UniRule"/>
</dbReference>
<keyword evidence="6 14" id="KW-0328">Glycosyltransferase</keyword>
<dbReference type="VEuPathDB" id="FungiDB:BON22_4604"/>
<evidence type="ECO:0000256" key="6">
    <source>
        <dbReference type="ARBA" id="ARBA00022676"/>
    </source>
</evidence>
<dbReference type="EMBL" id="LK052888">
    <property type="protein sequence ID" value="CDR39164.1"/>
    <property type="molecule type" value="Genomic_DNA"/>
</dbReference>
<reference evidence="15" key="1">
    <citation type="journal article" date="2014" name="Genome Announc.">
        <title>Genome sequence of the yeast Cyberlindnera fabianii (Hansenula fabianii).</title>
        <authorList>
            <person name="Freel K.C."/>
            <person name="Sarilar V."/>
            <person name="Neuveglise C."/>
            <person name="Devillers H."/>
            <person name="Friedrich A."/>
            <person name="Schacherer J."/>
        </authorList>
    </citation>
    <scope>NUCLEOTIDE SEQUENCE</scope>
    <source>
        <strain evidence="15">YJS4271</strain>
    </source>
</reference>
<accession>A0A061AWS3</accession>
<evidence type="ECO:0000256" key="5">
    <source>
        <dbReference type="ARBA" id="ARBA00018512"/>
    </source>
</evidence>
<evidence type="ECO:0000313" key="15">
    <source>
        <dbReference type="EMBL" id="CDR39164.1"/>
    </source>
</evidence>
<evidence type="ECO:0000313" key="17">
    <source>
        <dbReference type="Proteomes" id="UP000189513"/>
    </source>
</evidence>
<keyword evidence="11 14" id="KW-0472">Membrane</keyword>
<name>A0A061AWS3_CYBFA</name>
<dbReference type="Proteomes" id="UP000189513">
    <property type="component" value="Unassembled WGS sequence"/>
</dbReference>
<dbReference type="PANTHER" id="PTHR12989:SF10">
    <property type="entry name" value="DOL-P-GLC:GLC(2)MAN(9)GLCNAC(2)-PP-DOL ALPHA-1,2-GLUCOSYLTRANSFERASE-RELATED"/>
    <property type="match status" value="1"/>
</dbReference>
<feature type="transmembrane region" description="Helical" evidence="14">
    <location>
        <begin position="165"/>
        <end position="183"/>
    </location>
</feature>
<reference evidence="17" key="2">
    <citation type="journal article" date="2017" name="Genome Announc.">
        <title>Genome sequences of Cyberlindnera fabianii 65, Pichia kudriavzevii 129, and Saccharomyces cerevisiae 131 isolated from fermented masau fruits in Zimbabwe.</title>
        <authorList>
            <person name="van Rijswijck I.M.H."/>
            <person name="Derks M.F.L."/>
            <person name="Abee T."/>
            <person name="de Ridder D."/>
            <person name="Smid E.J."/>
        </authorList>
    </citation>
    <scope>NUCLEOTIDE SEQUENCE [LARGE SCALE GENOMIC DNA]</scope>
    <source>
        <strain evidence="17">65</strain>
    </source>
</reference>
<feature type="transmembrane region" description="Helical" evidence="14">
    <location>
        <begin position="287"/>
        <end position="306"/>
    </location>
</feature>
<comment type="catalytic activity">
    <reaction evidence="13">
        <text>an alpha-D-Glc-(1-&gt;3)-alpha-D-Glc-(1-&gt;3)-alpha-D-Man-(1-&gt;2)-alpha-D-Man-(1-&gt;2)-alpha-D-Man-(1-&gt;3)-[alpha-D-Man-(1-&gt;2)-alpha-D-Man-(1-&gt;3)-[alpha-D-Man-(1-&gt;2)-alpha-D-Man-(1-&gt;6)]-alpha-D-Man-(1-&gt;6)]-beta-D-Man-(1-&gt;4)-beta-D-GlcNAc-(1-&gt;4)-alpha-D-GlcNAc-diphospho-di-trans,poly-cis-dolichol + a di-trans,poly-cis-dolichyl beta-D-glucosyl phosphate = a alpha-D-Glc-(1-&gt;2)-alpha-D-Glc-(1-&gt;3)-alpha-D-Glc-(1-&gt;3)-alpha-D-Man-(1-&gt;2)-alpha-D-Man-(1-&gt;2)-alpha-D-Man-(1-&gt;3)-[alpha-D-Man-(1-&gt;2)-alpha-D-Man-(1-&gt;3)-[alpha-D-Man-(1-&gt;2)-alpha-D-Man-(1-&gt;6)]-alpha-D-Man-(1-&gt;6)]-beta-D-Man-(1-&gt;4)-beta-D-GlcNAc-(1-&gt;4)-alpha-D-GlcNAc-diphospho-di-trans,poly-cis-dolichol + a di-trans,poly-cis-dolichyl phosphate + H(+)</text>
        <dbReference type="Rhea" id="RHEA:29543"/>
        <dbReference type="Rhea" id="RHEA-COMP:19498"/>
        <dbReference type="Rhea" id="RHEA-COMP:19502"/>
        <dbReference type="Rhea" id="RHEA-COMP:19512"/>
        <dbReference type="Rhea" id="RHEA-COMP:19522"/>
        <dbReference type="ChEBI" id="CHEBI:15378"/>
        <dbReference type="ChEBI" id="CHEBI:57525"/>
        <dbReference type="ChEBI" id="CHEBI:57683"/>
        <dbReference type="ChEBI" id="CHEBI:132522"/>
        <dbReference type="ChEBI" id="CHEBI:132523"/>
        <dbReference type="EC" id="2.4.1.256"/>
    </reaction>
    <physiologicalReaction direction="left-to-right" evidence="13">
        <dbReference type="Rhea" id="RHEA:29544"/>
    </physiologicalReaction>
</comment>
<dbReference type="GO" id="GO:0106073">
    <property type="term" value="F:dolichyl pyrophosphate Glc2Man9GlcNAc2 alpha-1,2-glucosyltransferase activity"/>
    <property type="evidence" value="ECO:0007669"/>
    <property type="project" value="UniProtKB-UniRule"/>
</dbReference>
<comment type="subcellular location">
    <subcellularLocation>
        <location evidence="1">Endoplasmic reticulum membrane</location>
        <topology evidence="1">Multi-pass membrane protein</topology>
    </subcellularLocation>
</comment>
<keyword evidence="17" id="KW-1185">Reference proteome</keyword>
<dbReference type="STRING" id="36022.A0A061AWS3"/>
<feature type="transmembrane region" description="Helical" evidence="14">
    <location>
        <begin position="142"/>
        <end position="160"/>
    </location>
</feature>
<comment type="caution">
    <text evidence="14">Lacks conserved residue(s) required for the propagation of feature annotation.</text>
</comment>
<evidence type="ECO:0000256" key="12">
    <source>
        <dbReference type="ARBA" id="ARBA00044727"/>
    </source>
</evidence>
<keyword evidence="10 14" id="KW-1133">Transmembrane helix</keyword>
<dbReference type="GO" id="GO:0005789">
    <property type="term" value="C:endoplasmic reticulum membrane"/>
    <property type="evidence" value="ECO:0007669"/>
    <property type="project" value="UniProtKB-SubCell"/>
</dbReference>
<organism evidence="15">
    <name type="scientific">Cyberlindnera fabianii</name>
    <name type="common">Yeast</name>
    <name type="synonym">Hansenula fabianii</name>
    <dbReference type="NCBI Taxonomy" id="36022"/>
    <lineage>
        <taxon>Eukaryota</taxon>
        <taxon>Fungi</taxon>
        <taxon>Dikarya</taxon>
        <taxon>Ascomycota</taxon>
        <taxon>Saccharomycotina</taxon>
        <taxon>Saccharomycetes</taxon>
        <taxon>Phaffomycetales</taxon>
        <taxon>Phaffomycetaceae</taxon>
        <taxon>Cyberlindnera</taxon>
    </lineage>
</organism>
<dbReference type="AlphaFoldDB" id="A0A061AWS3"/>
<dbReference type="UniPathway" id="UPA00378"/>
<dbReference type="OrthoDB" id="4769at2759"/>
<comment type="similarity">
    <text evidence="3 14">Belongs to the ALG10 glucosyltransferase family.</text>
</comment>
<feature type="transmembrane region" description="Helical" evidence="14">
    <location>
        <begin position="195"/>
        <end position="218"/>
    </location>
</feature>
<evidence type="ECO:0000256" key="8">
    <source>
        <dbReference type="ARBA" id="ARBA00022692"/>
    </source>
</evidence>
<keyword evidence="7" id="KW-0808">Transferase</keyword>
<gene>
    <name evidence="16" type="ORF">BON22_4604</name>
    <name evidence="15" type="ORF">CYFA0S_03e00364g</name>
</gene>
<evidence type="ECO:0000256" key="3">
    <source>
        <dbReference type="ARBA" id="ARBA00010600"/>
    </source>
</evidence>
<evidence type="ECO:0000256" key="2">
    <source>
        <dbReference type="ARBA" id="ARBA00004922"/>
    </source>
</evidence>
<comment type="function">
    <text evidence="12">Dol-P-Glc:Glc(2)Man(9)GlcNAc(2)-PP-Dol alpha-1,2-glucosyltransferase that operates in the biosynthetic pathway of dolichol-linked oligosaccharides, the glycan precursors employed in protein asparagine (N)-glycosylation. The assembly of dolichol-linked oligosaccharides begins on the cytosolic side of the endoplasmic reticulum membrane and finishes in its lumen. The sequential addition of sugars to dolichol pyrophosphate produces dolichol-linked oligosaccharides containing fourteen sugars, including two GlcNAcs, nine mannoses and three glucoses. Once assembled, the oligosaccharide is transferred from the lipid to nascent proteins by oligosaccharyltransferases. In the lumen of the endoplasmic reticulum, adds the third and last glucose residue from dolichyl phosphate glucose (Dol-P-Glc) onto the lipid-linked oligosaccharide intermediate Glc(2)Man(9)GlcNAc(2)-PP-Dol to produce Glc(3)Man(9)GlcNAc(2)-PP-Dol.</text>
</comment>
<evidence type="ECO:0000256" key="11">
    <source>
        <dbReference type="ARBA" id="ARBA00023136"/>
    </source>
</evidence>
<feature type="transmembrane region" description="Helical" evidence="14">
    <location>
        <begin position="29"/>
        <end position="49"/>
    </location>
</feature>
<reference evidence="16" key="3">
    <citation type="submission" date="2017-01" db="EMBL/GenBank/DDBJ databases">
        <authorList>
            <person name="Mah S.A."/>
            <person name="Swanson W.J."/>
            <person name="Moy G.W."/>
            <person name="Vacquier V.D."/>
        </authorList>
    </citation>
    <scope>NUCLEOTIDE SEQUENCE [LARGE SCALE GENOMIC DNA]</scope>
    <source>
        <strain evidence="16">65</strain>
    </source>
</reference>
<keyword evidence="9" id="KW-0256">Endoplasmic reticulum</keyword>
<evidence type="ECO:0000256" key="1">
    <source>
        <dbReference type="ARBA" id="ARBA00004477"/>
    </source>
</evidence>